<keyword evidence="3" id="KW-1185">Reference proteome</keyword>
<name>F0P2T3_WEEVC</name>
<dbReference type="KEGG" id="wvi:Weevi_0097"/>
<dbReference type="Proteomes" id="UP000008641">
    <property type="component" value="Chromosome"/>
</dbReference>
<organism evidence="2 3">
    <name type="scientific">Weeksella virosa (strain ATCC 43766 / DSM 16922 / JCM 21250 / CCUG 30538 / CDC 9751 / IAM 14551 / NBRC 16016 / NCTC 11634 / CL345/78)</name>
    <dbReference type="NCBI Taxonomy" id="865938"/>
    <lineage>
        <taxon>Bacteria</taxon>
        <taxon>Pseudomonadati</taxon>
        <taxon>Bacteroidota</taxon>
        <taxon>Flavobacteriia</taxon>
        <taxon>Flavobacteriales</taxon>
        <taxon>Weeksellaceae</taxon>
        <taxon>Weeksella</taxon>
    </lineage>
</organism>
<reference evidence="2 3" key="1">
    <citation type="journal article" date="2011" name="Stand. Genomic Sci.">
        <title>Complete genome sequence of Weeksella virosa type strain (9751).</title>
        <authorList>
            <person name="Lang E."/>
            <person name="Teshima H."/>
            <person name="Lucas S."/>
            <person name="Lapidus A."/>
            <person name="Hammon N."/>
            <person name="Deshpande S."/>
            <person name="Nolan M."/>
            <person name="Cheng J.F."/>
            <person name="Pitluck S."/>
            <person name="Liolios K."/>
            <person name="Pagani I."/>
            <person name="Mikhailova N."/>
            <person name="Ivanova N."/>
            <person name="Mavromatis K."/>
            <person name="Pati A."/>
            <person name="Tapia R."/>
            <person name="Han C."/>
            <person name="Goodwin L."/>
            <person name="Chen A."/>
            <person name="Palaniappan K."/>
            <person name="Land M."/>
            <person name="Hauser L."/>
            <person name="Chang Y.J."/>
            <person name="Jeffries C.D."/>
            <person name="Brambilla E.M."/>
            <person name="Kopitz M."/>
            <person name="Rohde M."/>
            <person name="Goker M."/>
            <person name="Tindall B.J."/>
            <person name="Detter J.C."/>
            <person name="Woyke T."/>
            <person name="Bristow J."/>
            <person name="Eisen J.A."/>
            <person name="Markowitz V."/>
            <person name="Hugenholtz P."/>
            <person name="Klenk H.P."/>
            <person name="Kyrpides N.C."/>
        </authorList>
    </citation>
    <scope>NUCLEOTIDE SEQUENCE [LARGE SCALE GENOMIC DNA]</scope>
    <source>
        <strain evidence="3">ATCC 43766 / DSM 16922 / JCM 21250 / NBRC 16016 / NCTC 11634 / CL345/78</strain>
    </source>
</reference>
<dbReference type="OrthoDB" id="3532303at2"/>
<dbReference type="eggNOG" id="COG0494">
    <property type="taxonomic scope" value="Bacteria"/>
</dbReference>
<feature type="transmembrane region" description="Helical" evidence="1">
    <location>
        <begin position="6"/>
        <end position="27"/>
    </location>
</feature>
<keyword evidence="1" id="KW-1133">Transmembrane helix</keyword>
<dbReference type="RefSeq" id="WP_013597215.1">
    <property type="nucleotide sequence ID" value="NC_015144.1"/>
</dbReference>
<keyword evidence="1" id="KW-0472">Membrane</keyword>
<dbReference type="HOGENOM" id="CLU_2060518_0_0_10"/>
<gene>
    <name evidence="2" type="ordered locus">Weevi_0097</name>
</gene>
<dbReference type="AlphaFoldDB" id="F0P2T3"/>
<evidence type="ECO:0000313" key="2">
    <source>
        <dbReference type="EMBL" id="ADX66823.1"/>
    </source>
</evidence>
<accession>F0P2T3</accession>
<dbReference type="STRING" id="865938.Weevi_0097"/>
<protein>
    <submittedName>
        <fullName evidence="2">Uncharacterized protein</fullName>
    </submittedName>
</protein>
<evidence type="ECO:0000256" key="1">
    <source>
        <dbReference type="SAM" id="Phobius"/>
    </source>
</evidence>
<evidence type="ECO:0000313" key="3">
    <source>
        <dbReference type="Proteomes" id="UP000008641"/>
    </source>
</evidence>
<keyword evidence="1" id="KW-0812">Transmembrane</keyword>
<dbReference type="EMBL" id="CP002455">
    <property type="protein sequence ID" value="ADX66823.1"/>
    <property type="molecule type" value="Genomic_DNA"/>
</dbReference>
<proteinExistence type="predicted"/>
<reference evidence="3" key="2">
    <citation type="journal article" date="2011" name="Stand. Genomic Sci.">
        <title>Complete genome sequence of Weeksella virosa type strain (9751T).</title>
        <authorList>
            <person name="Lang E."/>
            <person name="Teshima H."/>
            <person name="Lucas S."/>
            <person name="Lapidus A."/>
            <person name="Hammon N."/>
            <person name="Deshpande S."/>
            <person name="Nolan M."/>
            <person name="Cheng J."/>
            <person name="Pitluck S."/>
            <person name="Liolios K."/>
            <person name="Pagani I."/>
            <person name="Mikhailova N."/>
            <person name="Ivanova N."/>
            <person name="Mavromatis K."/>
            <person name="Pati A."/>
            <person name="Tapia R."/>
            <person name="Han C."/>
            <person name="Goodwin L."/>
            <person name="Chen A."/>
            <person name="Palaniappan K."/>
            <person name="Land M."/>
            <person name="Hauser L."/>
            <person name="Chang Y."/>
            <person name="Jeffries C."/>
            <person name="Brambilla E."/>
            <person name="Kopitz M."/>
            <person name="Rohde M."/>
            <person name="Goker M."/>
            <person name="Tindall B."/>
            <person name="Detter J."/>
            <person name="Woyke T."/>
            <person name="Bristow J."/>
            <person name="Eisen J."/>
            <person name="Markowitz V."/>
            <person name="Hugenholtz P."/>
            <person name="Klenk H."/>
            <person name="Kyrpides N."/>
        </authorList>
    </citation>
    <scope>NUCLEOTIDE SEQUENCE [LARGE SCALE GENOMIC DNA]</scope>
    <source>
        <strain evidence="3">ATCC 43766 / DSM 16922 / JCM 21250 / NBRC 16016 / NCTC 11634 / CL345/78</strain>
    </source>
</reference>
<sequence>MTNLLLVILAVLLFIVLEPISFVYVVFWKRSFKWSRVTGYWRNLAVSIDRFGNYEFRSLFNAWLIKSDGYQFGNFNETISSALGKNQLKGTLSNSGRILVSILNFIDKNHCEKSINWEV</sequence>